<protein>
    <submittedName>
        <fullName evidence="2">Uncharacterized protein</fullName>
    </submittedName>
</protein>
<sequence length="131" mass="14705">MAWTTKCRTLPIPSAYCICQYGEKNVTDRVLIVKLGKFLAKQFNQLLRDNRLTKKCQKQFYSEAYISSNSSGLTLSSGFSRLNKYGSQGDCLLDNPLRPLCHCKNSTERSNHDEGIKQSGKSAGIHKAVRV</sequence>
<organism evidence="2 3">
    <name type="scientific">Parelaphostrongylus tenuis</name>
    <name type="common">Meningeal worm</name>
    <dbReference type="NCBI Taxonomy" id="148309"/>
    <lineage>
        <taxon>Eukaryota</taxon>
        <taxon>Metazoa</taxon>
        <taxon>Ecdysozoa</taxon>
        <taxon>Nematoda</taxon>
        <taxon>Chromadorea</taxon>
        <taxon>Rhabditida</taxon>
        <taxon>Rhabditina</taxon>
        <taxon>Rhabditomorpha</taxon>
        <taxon>Strongyloidea</taxon>
        <taxon>Metastrongylidae</taxon>
        <taxon>Parelaphostrongylus</taxon>
    </lineage>
</organism>
<feature type="compositionally biased region" description="Basic and acidic residues" evidence="1">
    <location>
        <begin position="106"/>
        <end position="116"/>
    </location>
</feature>
<dbReference type="GO" id="GO:0005615">
    <property type="term" value="C:extracellular space"/>
    <property type="evidence" value="ECO:0007669"/>
    <property type="project" value="TreeGrafter"/>
</dbReference>
<dbReference type="Proteomes" id="UP001196413">
    <property type="component" value="Unassembled WGS sequence"/>
</dbReference>
<keyword evidence="3" id="KW-1185">Reference proteome</keyword>
<dbReference type="PANTHER" id="PTHR10974">
    <property type="entry name" value="FI08016P-RELATED"/>
    <property type="match status" value="1"/>
</dbReference>
<comment type="caution">
    <text evidence="2">The sequence shown here is derived from an EMBL/GenBank/DDBJ whole genome shotgun (WGS) entry which is preliminary data.</text>
</comment>
<gene>
    <name evidence="2" type="ORF">KIN20_003574</name>
</gene>
<proteinExistence type="predicted"/>
<evidence type="ECO:0000313" key="3">
    <source>
        <dbReference type="Proteomes" id="UP001196413"/>
    </source>
</evidence>
<reference evidence="2" key="1">
    <citation type="submission" date="2021-06" db="EMBL/GenBank/DDBJ databases">
        <title>Parelaphostrongylus tenuis whole genome reference sequence.</title>
        <authorList>
            <person name="Garwood T.J."/>
            <person name="Larsen P.A."/>
            <person name="Fountain-Jones N.M."/>
            <person name="Garbe J.R."/>
            <person name="Macchietto M.G."/>
            <person name="Kania S.A."/>
            <person name="Gerhold R.W."/>
            <person name="Richards J.E."/>
            <person name="Wolf T.M."/>
        </authorList>
    </citation>
    <scope>NUCLEOTIDE SEQUENCE</scope>
    <source>
        <strain evidence="2">MNPRO001-30</strain>
        <tissue evidence="2">Meninges</tissue>
    </source>
</reference>
<name>A0AAD5MIK3_PARTN</name>
<dbReference type="PANTHER" id="PTHR10974:SF75">
    <property type="entry name" value="SULFATASE DOMAIN-CONTAINING PROTEIN"/>
    <property type="match status" value="1"/>
</dbReference>
<accession>A0AAD5MIK3</accession>
<feature type="region of interest" description="Disordered" evidence="1">
    <location>
        <begin position="106"/>
        <end position="131"/>
    </location>
</feature>
<dbReference type="EMBL" id="JAHQIW010000475">
    <property type="protein sequence ID" value="KAJ1348304.1"/>
    <property type="molecule type" value="Genomic_DNA"/>
</dbReference>
<evidence type="ECO:0000313" key="2">
    <source>
        <dbReference type="EMBL" id="KAJ1348304.1"/>
    </source>
</evidence>
<dbReference type="AlphaFoldDB" id="A0AAD5MIK3"/>
<dbReference type="InterPro" id="IPR004245">
    <property type="entry name" value="DUF229"/>
</dbReference>
<evidence type="ECO:0000256" key="1">
    <source>
        <dbReference type="SAM" id="MobiDB-lite"/>
    </source>
</evidence>